<dbReference type="CDD" id="cd06189">
    <property type="entry name" value="flavin_oxioreductase"/>
    <property type="match status" value="1"/>
</dbReference>
<dbReference type="SUPFAM" id="SSF63380">
    <property type="entry name" value="Riboflavin synthase domain-like"/>
    <property type="match status" value="1"/>
</dbReference>
<keyword evidence="7" id="KW-1185">Reference proteome</keyword>
<dbReference type="CDD" id="cd00207">
    <property type="entry name" value="fer2"/>
    <property type="match status" value="1"/>
</dbReference>
<keyword evidence="1" id="KW-0560">Oxidoreductase</keyword>
<dbReference type="Pfam" id="PF00175">
    <property type="entry name" value="NAD_binding_1"/>
    <property type="match status" value="1"/>
</dbReference>
<keyword evidence="2" id="KW-0455">Luminescence</keyword>
<dbReference type="Proteomes" id="UP000282818">
    <property type="component" value="Unassembled WGS sequence"/>
</dbReference>
<evidence type="ECO:0000256" key="2">
    <source>
        <dbReference type="ARBA" id="ARBA00023223"/>
    </source>
</evidence>
<dbReference type="InterPro" id="IPR017938">
    <property type="entry name" value="Riboflavin_synthase-like_b-brl"/>
</dbReference>
<sequence>MPKVPLNVWLNDMAQPLSCNPQETLLEVLERLGYRMRRSCRNGVCEICEFTLLKGQMSQSYPAQELCVEPLDPQSRICGLACTAVPVTDIWVNIDGLKRPGEVILKRLVCDVERVEKLSGDVYRVTLLAPPTASQAVEFHAGQYLEIVLPDERKAAFSIGSAPEAGREIELHIRQVAGSDVASAIIEQIKTSAQITVEMPKGDCFLQAATLAPEQTVILAAASTGFSQIKSMVEHLIAANVTNPIHIYWGARIAADLYWPELPLEWAGKHDNIVYHPVVSEPGDSCGWTGRIDLLPDAIKTDFDSFEDTVVYASGSPAMVYALVDNLAEKGLQETQVHSDVFAYAPRPAKS</sequence>
<evidence type="ECO:0000259" key="5">
    <source>
        <dbReference type="PROSITE" id="PS51384"/>
    </source>
</evidence>
<protein>
    <submittedName>
        <fullName evidence="6">2Fe-2S iron-sulfur cluster binding domain-containing protein</fullName>
    </submittedName>
</protein>
<comment type="caution">
    <text evidence="6">The sequence shown here is derived from an EMBL/GenBank/DDBJ whole genome shotgun (WGS) entry which is preliminary data.</text>
</comment>
<proteinExistence type="inferred from homology"/>
<dbReference type="InterPro" id="IPR001041">
    <property type="entry name" value="2Fe-2S_ferredoxin-type"/>
</dbReference>
<name>A0A437Q5X3_9GAMM</name>
<gene>
    <name evidence="6" type="ORF">EOE65_14500</name>
</gene>
<evidence type="ECO:0000256" key="1">
    <source>
        <dbReference type="ARBA" id="ARBA00023002"/>
    </source>
</evidence>
<dbReference type="PANTHER" id="PTHR47354:SF7">
    <property type="entry name" value="NAD(P)H-FLAVIN REDUCTASE"/>
    <property type="match status" value="1"/>
</dbReference>
<comment type="similarity">
    <text evidence="3">Belongs to the Fre/LuxG FAD/NAD(P) flavoprotein oxidoreductase family.</text>
</comment>
<dbReference type="SUPFAM" id="SSF54292">
    <property type="entry name" value="2Fe-2S ferredoxin-like"/>
    <property type="match status" value="1"/>
</dbReference>
<evidence type="ECO:0000313" key="7">
    <source>
        <dbReference type="Proteomes" id="UP000282818"/>
    </source>
</evidence>
<dbReference type="PROSITE" id="PS51085">
    <property type="entry name" value="2FE2S_FER_2"/>
    <property type="match status" value="1"/>
</dbReference>
<dbReference type="Pfam" id="PF00970">
    <property type="entry name" value="FAD_binding_6"/>
    <property type="match status" value="1"/>
</dbReference>
<dbReference type="GO" id="GO:0008218">
    <property type="term" value="P:bioluminescence"/>
    <property type="evidence" value="ECO:0007669"/>
    <property type="project" value="UniProtKB-KW"/>
</dbReference>
<dbReference type="InterPro" id="IPR036010">
    <property type="entry name" value="2Fe-2S_ferredoxin-like_sf"/>
</dbReference>
<evidence type="ECO:0000313" key="6">
    <source>
        <dbReference type="EMBL" id="RVU29897.1"/>
    </source>
</evidence>
<dbReference type="PROSITE" id="PS51384">
    <property type="entry name" value="FAD_FR"/>
    <property type="match status" value="1"/>
</dbReference>
<dbReference type="GO" id="GO:0051536">
    <property type="term" value="F:iron-sulfur cluster binding"/>
    <property type="evidence" value="ECO:0007669"/>
    <property type="project" value="InterPro"/>
</dbReference>
<dbReference type="InterPro" id="IPR017927">
    <property type="entry name" value="FAD-bd_FR_type"/>
</dbReference>
<feature type="domain" description="FAD-binding FR-type" evidence="5">
    <location>
        <begin position="105"/>
        <end position="207"/>
    </location>
</feature>
<dbReference type="Gene3D" id="2.40.30.10">
    <property type="entry name" value="Translation factors"/>
    <property type="match status" value="1"/>
</dbReference>
<accession>A0A437Q5X3</accession>
<dbReference type="InterPro" id="IPR012675">
    <property type="entry name" value="Beta-grasp_dom_sf"/>
</dbReference>
<dbReference type="Gene3D" id="3.40.50.80">
    <property type="entry name" value="Nucleotide-binding domain of ferredoxin-NADP reductase (FNR) module"/>
    <property type="match status" value="1"/>
</dbReference>
<dbReference type="AlphaFoldDB" id="A0A437Q5X3"/>
<dbReference type="PANTHER" id="PTHR47354">
    <property type="entry name" value="NADH OXIDOREDUCTASE HCR"/>
    <property type="match status" value="1"/>
</dbReference>
<evidence type="ECO:0000259" key="4">
    <source>
        <dbReference type="PROSITE" id="PS51085"/>
    </source>
</evidence>
<evidence type="ECO:0000256" key="3">
    <source>
        <dbReference type="ARBA" id="ARBA00038177"/>
    </source>
</evidence>
<dbReference type="SUPFAM" id="SSF52343">
    <property type="entry name" value="Ferredoxin reductase-like, C-terminal NADP-linked domain"/>
    <property type="match status" value="1"/>
</dbReference>
<dbReference type="Pfam" id="PF00111">
    <property type="entry name" value="Fer2"/>
    <property type="match status" value="1"/>
</dbReference>
<dbReference type="Gene3D" id="3.10.20.30">
    <property type="match status" value="1"/>
</dbReference>
<dbReference type="EMBL" id="SACQ01000007">
    <property type="protein sequence ID" value="RVU29897.1"/>
    <property type="molecule type" value="Genomic_DNA"/>
</dbReference>
<dbReference type="InterPro" id="IPR001433">
    <property type="entry name" value="OxRdtase_FAD/NAD-bd"/>
</dbReference>
<reference evidence="6 7" key="1">
    <citation type="submission" date="2019-01" db="EMBL/GenBank/DDBJ databases">
        <authorList>
            <person name="Chen W.-M."/>
        </authorList>
    </citation>
    <scope>NUCLEOTIDE SEQUENCE [LARGE SCALE GENOMIC DNA]</scope>
    <source>
        <strain evidence="6 7">HPM-16</strain>
    </source>
</reference>
<dbReference type="InterPro" id="IPR050415">
    <property type="entry name" value="MRET"/>
</dbReference>
<organism evidence="6 7">
    <name type="scientific">Neptunomonas marina</name>
    <dbReference type="NCBI Taxonomy" id="1815562"/>
    <lineage>
        <taxon>Bacteria</taxon>
        <taxon>Pseudomonadati</taxon>
        <taxon>Pseudomonadota</taxon>
        <taxon>Gammaproteobacteria</taxon>
        <taxon>Oceanospirillales</taxon>
        <taxon>Oceanospirillaceae</taxon>
        <taxon>Neptunomonas</taxon>
    </lineage>
</organism>
<feature type="domain" description="2Fe-2S ferredoxin-type" evidence="4">
    <location>
        <begin position="4"/>
        <end position="98"/>
    </location>
</feature>
<dbReference type="InterPro" id="IPR008333">
    <property type="entry name" value="Cbr1-like_FAD-bd_dom"/>
</dbReference>
<dbReference type="GO" id="GO:0016491">
    <property type="term" value="F:oxidoreductase activity"/>
    <property type="evidence" value="ECO:0007669"/>
    <property type="project" value="UniProtKB-KW"/>
</dbReference>
<dbReference type="InterPro" id="IPR039261">
    <property type="entry name" value="FNR_nucleotide-bd"/>
</dbReference>
<dbReference type="PRINTS" id="PR00410">
    <property type="entry name" value="PHEHYDRXLASE"/>
</dbReference>